<evidence type="ECO:0000313" key="4">
    <source>
        <dbReference type="Proteomes" id="UP000031512"/>
    </source>
</evidence>
<feature type="region of interest" description="Disordered" evidence="1">
    <location>
        <begin position="129"/>
        <end position="173"/>
    </location>
</feature>
<keyword evidence="4" id="KW-1185">Reference proteome</keyword>
<dbReference type="VEuPathDB" id="PiroplasmaDB:BEWA_015700"/>
<feature type="chain" id="PRO_5003953172" evidence="2">
    <location>
        <begin position="19"/>
        <end position="173"/>
    </location>
</feature>
<comment type="caution">
    <text evidence="3">The sequence shown here is derived from an EMBL/GenBank/DDBJ whole genome shotgun (WGS) entry which is preliminary data.</text>
</comment>
<dbReference type="InterPro" id="IPR007480">
    <property type="entry name" value="DUF529"/>
</dbReference>
<sequence>MRIACLLCFVTLLRLCSADCNWFSSCVGRNKKKCPSVVNSVDKSTLDISNPDQSIARLNSTDGKYKLYIPKDGNVITKVVDGTLTIWEGQENEGCKYIKVTLNNNQPRHVFIFTKGSVENLKYFDKNGNEWKEGGRPRDSSTDNQTQNSESTKSEKGTNNDNSEHNRSKPESI</sequence>
<dbReference type="GeneID" id="15802673"/>
<feature type="compositionally biased region" description="Basic and acidic residues" evidence="1">
    <location>
        <begin position="129"/>
        <end position="141"/>
    </location>
</feature>
<dbReference type="RefSeq" id="XP_004832461.1">
    <property type="nucleotide sequence ID" value="XM_004832404.1"/>
</dbReference>
<gene>
    <name evidence="3" type="ORF">BEWA_015700</name>
</gene>
<feature type="compositionally biased region" description="Polar residues" evidence="1">
    <location>
        <begin position="142"/>
        <end position="151"/>
    </location>
</feature>
<dbReference type="Proteomes" id="UP000031512">
    <property type="component" value="Unassembled WGS sequence"/>
</dbReference>
<name>L1LCK1_THEEQ</name>
<dbReference type="Pfam" id="PF04385">
    <property type="entry name" value="FAINT"/>
    <property type="match status" value="1"/>
</dbReference>
<protein>
    <submittedName>
        <fullName evidence="3">Signal peptide containing protein</fullName>
    </submittedName>
</protein>
<evidence type="ECO:0000256" key="2">
    <source>
        <dbReference type="SAM" id="SignalP"/>
    </source>
</evidence>
<evidence type="ECO:0000313" key="3">
    <source>
        <dbReference type="EMBL" id="EKX73009.1"/>
    </source>
</evidence>
<feature type="compositionally biased region" description="Basic and acidic residues" evidence="1">
    <location>
        <begin position="152"/>
        <end position="173"/>
    </location>
</feature>
<dbReference type="KEGG" id="beq:BEWA_015700"/>
<dbReference type="AlphaFoldDB" id="L1LCK1"/>
<proteinExistence type="predicted"/>
<evidence type="ECO:0000256" key="1">
    <source>
        <dbReference type="SAM" id="MobiDB-lite"/>
    </source>
</evidence>
<dbReference type="EMBL" id="ACOU01000004">
    <property type="protein sequence ID" value="EKX73009.1"/>
    <property type="molecule type" value="Genomic_DNA"/>
</dbReference>
<reference evidence="3 4" key="1">
    <citation type="journal article" date="2012" name="BMC Genomics">
        <title>Comparative genomic analysis and phylogenetic position of Theileria equi.</title>
        <authorList>
            <person name="Kappmeyer L.S."/>
            <person name="Thiagarajan M."/>
            <person name="Herndon D.R."/>
            <person name="Ramsay J.D."/>
            <person name="Caler E."/>
            <person name="Djikeng A."/>
            <person name="Gillespie J.J."/>
            <person name="Lau A.O."/>
            <person name="Roalson E.H."/>
            <person name="Silva J.C."/>
            <person name="Silva M.G."/>
            <person name="Suarez C.E."/>
            <person name="Ueti M.W."/>
            <person name="Nene V.M."/>
            <person name="Mealey R.H."/>
            <person name="Knowles D.P."/>
            <person name="Brayton K.A."/>
        </authorList>
    </citation>
    <scope>NUCLEOTIDE SEQUENCE [LARGE SCALE GENOMIC DNA]</scope>
    <source>
        <strain evidence="3 4">WA</strain>
    </source>
</reference>
<keyword evidence="2" id="KW-0732">Signal</keyword>
<organism evidence="3 4">
    <name type="scientific">Theileria equi strain WA</name>
    <dbReference type="NCBI Taxonomy" id="1537102"/>
    <lineage>
        <taxon>Eukaryota</taxon>
        <taxon>Sar</taxon>
        <taxon>Alveolata</taxon>
        <taxon>Apicomplexa</taxon>
        <taxon>Aconoidasida</taxon>
        <taxon>Piroplasmida</taxon>
        <taxon>Theileriidae</taxon>
        <taxon>Theileria</taxon>
    </lineage>
</organism>
<feature type="signal peptide" evidence="2">
    <location>
        <begin position="1"/>
        <end position="18"/>
    </location>
</feature>
<accession>L1LCK1</accession>